<accession>A0A0F9S0S6</accession>
<feature type="region of interest" description="Disordered" evidence="1">
    <location>
        <begin position="32"/>
        <end position="59"/>
    </location>
</feature>
<gene>
    <name evidence="2" type="ORF">LCGC14_0513080</name>
</gene>
<evidence type="ECO:0000313" key="2">
    <source>
        <dbReference type="EMBL" id="KKN62345.1"/>
    </source>
</evidence>
<name>A0A0F9S0S6_9ZZZZ</name>
<protein>
    <submittedName>
        <fullName evidence="2">Uncharacterized protein</fullName>
    </submittedName>
</protein>
<reference evidence="2" key="1">
    <citation type="journal article" date="2015" name="Nature">
        <title>Complex archaea that bridge the gap between prokaryotes and eukaryotes.</title>
        <authorList>
            <person name="Spang A."/>
            <person name="Saw J.H."/>
            <person name="Jorgensen S.L."/>
            <person name="Zaremba-Niedzwiedzka K."/>
            <person name="Martijn J."/>
            <person name="Lind A.E."/>
            <person name="van Eijk R."/>
            <person name="Schleper C."/>
            <person name="Guy L."/>
            <person name="Ettema T.J."/>
        </authorList>
    </citation>
    <scope>NUCLEOTIDE SEQUENCE</scope>
</reference>
<evidence type="ECO:0000256" key="1">
    <source>
        <dbReference type="SAM" id="MobiDB-lite"/>
    </source>
</evidence>
<dbReference type="EMBL" id="LAZR01000628">
    <property type="protein sequence ID" value="KKN62345.1"/>
    <property type="molecule type" value="Genomic_DNA"/>
</dbReference>
<proteinExistence type="predicted"/>
<organism evidence="2">
    <name type="scientific">marine sediment metagenome</name>
    <dbReference type="NCBI Taxonomy" id="412755"/>
    <lineage>
        <taxon>unclassified sequences</taxon>
        <taxon>metagenomes</taxon>
        <taxon>ecological metagenomes</taxon>
    </lineage>
</organism>
<sequence>MKMRKISKNLLIIMFLIVFIFSLPAAVMAEDMSDMPGMDGEQSDQAPVEPGSPGYKPIEQAADDSTMAMIAADEHLRDTLAAAGHRRIRDEFSIQTNVARHARLYEELARGTGPEKRL</sequence>
<comment type="caution">
    <text evidence="2">The sequence shown here is derived from an EMBL/GenBank/DDBJ whole genome shotgun (WGS) entry which is preliminary data.</text>
</comment>
<dbReference type="AlphaFoldDB" id="A0A0F9S0S6"/>